<feature type="region of interest" description="Disordered" evidence="1">
    <location>
        <begin position="16"/>
        <end position="86"/>
    </location>
</feature>
<organism evidence="2 3">
    <name type="scientific">Batillaria attramentaria</name>
    <dbReference type="NCBI Taxonomy" id="370345"/>
    <lineage>
        <taxon>Eukaryota</taxon>
        <taxon>Metazoa</taxon>
        <taxon>Spiralia</taxon>
        <taxon>Lophotrochozoa</taxon>
        <taxon>Mollusca</taxon>
        <taxon>Gastropoda</taxon>
        <taxon>Caenogastropoda</taxon>
        <taxon>Sorbeoconcha</taxon>
        <taxon>Cerithioidea</taxon>
        <taxon>Batillariidae</taxon>
        <taxon>Batillaria</taxon>
    </lineage>
</organism>
<accession>A0ABD0J5C2</accession>
<keyword evidence="3" id="KW-1185">Reference proteome</keyword>
<evidence type="ECO:0000313" key="3">
    <source>
        <dbReference type="Proteomes" id="UP001519460"/>
    </source>
</evidence>
<dbReference type="EMBL" id="JACVVK020000654">
    <property type="protein sequence ID" value="KAK7459728.1"/>
    <property type="molecule type" value="Genomic_DNA"/>
</dbReference>
<feature type="region of interest" description="Disordered" evidence="1">
    <location>
        <begin position="204"/>
        <end position="247"/>
    </location>
</feature>
<comment type="caution">
    <text evidence="2">The sequence shown here is derived from an EMBL/GenBank/DDBJ whole genome shotgun (WGS) entry which is preliminary data.</text>
</comment>
<protein>
    <submittedName>
        <fullName evidence="2">Uncharacterized protein</fullName>
    </submittedName>
</protein>
<name>A0ABD0J5C2_9CAEN</name>
<feature type="compositionally biased region" description="Polar residues" evidence="1">
    <location>
        <begin position="234"/>
        <end position="247"/>
    </location>
</feature>
<evidence type="ECO:0000313" key="2">
    <source>
        <dbReference type="EMBL" id="KAK7459728.1"/>
    </source>
</evidence>
<feature type="compositionally biased region" description="Basic and acidic residues" evidence="1">
    <location>
        <begin position="206"/>
        <end position="215"/>
    </location>
</feature>
<dbReference type="Proteomes" id="UP001519460">
    <property type="component" value="Unassembled WGS sequence"/>
</dbReference>
<dbReference type="AlphaFoldDB" id="A0ABD0J5C2"/>
<feature type="compositionally biased region" description="Polar residues" evidence="1">
    <location>
        <begin position="49"/>
        <end position="60"/>
    </location>
</feature>
<reference evidence="2 3" key="1">
    <citation type="journal article" date="2023" name="Sci. Data">
        <title>Genome assembly of the Korean intertidal mud-creeper Batillaria attramentaria.</title>
        <authorList>
            <person name="Patra A.K."/>
            <person name="Ho P.T."/>
            <person name="Jun S."/>
            <person name="Lee S.J."/>
            <person name="Kim Y."/>
            <person name="Won Y.J."/>
        </authorList>
    </citation>
    <scope>NUCLEOTIDE SEQUENCE [LARGE SCALE GENOMIC DNA]</scope>
    <source>
        <strain evidence="2">Wonlab-2016</strain>
    </source>
</reference>
<sequence>MTPFYENSVLRSVRAAMKRTHPAASSSVQEQHVPDKSCGDVSQAMASPRMTTVSKLSSLPHNARKPQASSSSTDWEDTVSHGDVMGTDDVTIMPVMDQEDDDMATQSGASHDYTPMSRRLPQTTQIVSDYVPMHRKHVGKPHKKVQNPSELIPLRERDTRVSPRVSDEASGYIPMSRKAATCLRKEAEKSCDEEPIPLSRMRVKYQPKDEQKVSDSEMLLQRGKKTPADDYLTATASRAVTGGTETV</sequence>
<evidence type="ECO:0000256" key="1">
    <source>
        <dbReference type="SAM" id="MobiDB-lite"/>
    </source>
</evidence>
<proteinExistence type="predicted"/>
<gene>
    <name evidence="2" type="ORF">BaRGS_00038936</name>
</gene>